<keyword evidence="4" id="KW-1185">Reference proteome</keyword>
<evidence type="ECO:0000256" key="1">
    <source>
        <dbReference type="SAM" id="MobiDB-lite"/>
    </source>
</evidence>
<feature type="transmembrane region" description="Helical" evidence="2">
    <location>
        <begin position="42"/>
        <end position="63"/>
    </location>
</feature>
<keyword evidence="2" id="KW-0812">Transmembrane</keyword>
<feature type="transmembrane region" description="Helical" evidence="2">
    <location>
        <begin position="69"/>
        <end position="90"/>
    </location>
</feature>
<feature type="transmembrane region" description="Helical" evidence="2">
    <location>
        <begin position="136"/>
        <end position="154"/>
    </location>
</feature>
<dbReference type="KEGG" id="cans:GP473_06300"/>
<evidence type="ECO:0000256" key="2">
    <source>
        <dbReference type="SAM" id="Phobius"/>
    </source>
</evidence>
<evidence type="ECO:0000313" key="3">
    <source>
        <dbReference type="EMBL" id="QNH96326.1"/>
    </source>
</evidence>
<name>A0A7G7YPA6_9CORY</name>
<feature type="transmembrane region" description="Helical" evidence="2">
    <location>
        <begin position="102"/>
        <end position="124"/>
    </location>
</feature>
<feature type="compositionally biased region" description="Polar residues" evidence="1">
    <location>
        <begin position="1"/>
        <end position="10"/>
    </location>
</feature>
<protein>
    <submittedName>
        <fullName evidence="3">Uncharacterized protein</fullName>
    </submittedName>
</protein>
<dbReference type="Proteomes" id="UP000515275">
    <property type="component" value="Chromosome"/>
</dbReference>
<dbReference type="AlphaFoldDB" id="A0A7G7YPA6"/>
<organism evidence="3 4">
    <name type="scientific">Corynebacterium anserum</name>
    <dbReference type="NCBI Taxonomy" id="2684406"/>
    <lineage>
        <taxon>Bacteria</taxon>
        <taxon>Bacillati</taxon>
        <taxon>Actinomycetota</taxon>
        <taxon>Actinomycetes</taxon>
        <taxon>Mycobacteriales</taxon>
        <taxon>Corynebacteriaceae</taxon>
        <taxon>Corynebacterium</taxon>
    </lineage>
</organism>
<proteinExistence type="predicted"/>
<keyword evidence="2" id="KW-0472">Membrane</keyword>
<accession>A0A7G7YPA6</accession>
<dbReference type="RefSeq" id="WP_185770076.1">
    <property type="nucleotide sequence ID" value="NZ_CP046883.1"/>
</dbReference>
<keyword evidence="2" id="KW-1133">Transmembrane helix</keyword>
<evidence type="ECO:0000313" key="4">
    <source>
        <dbReference type="Proteomes" id="UP000515275"/>
    </source>
</evidence>
<dbReference type="EMBL" id="CP046883">
    <property type="protein sequence ID" value="QNH96326.1"/>
    <property type="molecule type" value="Genomic_DNA"/>
</dbReference>
<feature type="region of interest" description="Disordered" evidence="1">
    <location>
        <begin position="1"/>
        <end position="35"/>
    </location>
</feature>
<sequence length="166" mass="17953">MSTSASNSNAGGEHANSLADEPDWGNPNKSQVRRDTTRAERISGIAWLTIGGLFCLFISVLYIGTRLSLGQASIPVPWTVIFAFFMNRAITKTALLWTNNRMVAGIPVWVWIFGFVVLAAWPTLPFGGDTLVAGNIWALALMIAGAIGGMWPLLPQFSFDAPAVKQ</sequence>
<gene>
    <name evidence="3" type="ORF">GP473_06300</name>
</gene>
<reference evidence="3 4" key="1">
    <citation type="submission" date="2019-12" db="EMBL/GenBank/DDBJ databases">
        <title>Corynebacterium sp. nov., isolated from feces of the Anser Albifrons in China.</title>
        <authorList>
            <person name="Liu Q."/>
        </authorList>
    </citation>
    <scope>NUCLEOTIDE SEQUENCE [LARGE SCALE GENOMIC DNA]</scope>
    <source>
        <strain evidence="3 4">23H37-10</strain>
    </source>
</reference>